<dbReference type="PROSITE" id="PS50801">
    <property type="entry name" value="STAS"/>
    <property type="match status" value="1"/>
</dbReference>
<evidence type="ECO:0000256" key="1">
    <source>
        <dbReference type="ARBA" id="ARBA00009013"/>
    </source>
</evidence>
<name>B0P9P4_9FIRM</name>
<dbReference type="AlphaFoldDB" id="B0P9P4"/>
<dbReference type="EMBL" id="ABGD02000012">
    <property type="protein sequence ID" value="EDS11821.1"/>
    <property type="molecule type" value="Genomic_DNA"/>
</dbReference>
<protein>
    <recommendedName>
        <fullName evidence="2">Anti-sigma factor antagonist</fullName>
    </recommendedName>
</protein>
<reference evidence="4" key="1">
    <citation type="submission" date="2007-11" db="EMBL/GenBank/DDBJ databases">
        <authorList>
            <person name="Fulton L."/>
            <person name="Clifton S."/>
            <person name="Fulton B."/>
            <person name="Xu J."/>
            <person name="Minx P."/>
            <person name="Pepin K.H."/>
            <person name="Johnson M."/>
            <person name="Thiruvilangam P."/>
            <person name="Bhonagiri V."/>
            <person name="Nash W.E."/>
            <person name="Mardis E.R."/>
            <person name="Wilson R.K."/>
        </authorList>
    </citation>
    <scope>NUCLEOTIDE SEQUENCE [LARGE SCALE GENOMIC DNA]</scope>
    <source>
        <strain evidence="4">DSM 17241</strain>
    </source>
</reference>
<dbReference type="InterPro" id="IPR002645">
    <property type="entry name" value="STAS_dom"/>
</dbReference>
<dbReference type="PANTHER" id="PTHR33495:SF2">
    <property type="entry name" value="ANTI-SIGMA FACTOR ANTAGONIST TM_1081-RELATED"/>
    <property type="match status" value="1"/>
</dbReference>
<dbReference type="Gene3D" id="3.30.750.24">
    <property type="entry name" value="STAS domain"/>
    <property type="match status" value="1"/>
</dbReference>
<keyword evidence="5" id="KW-1185">Reference proteome</keyword>
<accession>B0P9P4</accession>
<comment type="caution">
    <text evidence="4">The sequence shown here is derived from an EMBL/GenBank/DDBJ whole genome shotgun (WGS) entry which is preliminary data.</text>
</comment>
<sequence>MKGRMKTMSVQIDLTDELVTAHIIGDIDHHNAREMRETIDDAVLKAQARALELDFRDVTFMDSSGIGLVMGRYKLMQEVGGSLRVVNIAGHLKKVMMLAGLDRLAVMDKPERRVTAGHIEKTGGDEDESM</sequence>
<dbReference type="eggNOG" id="COG1366">
    <property type="taxonomic scope" value="Bacteria"/>
</dbReference>
<dbReference type="InterPro" id="IPR036513">
    <property type="entry name" value="STAS_dom_sf"/>
</dbReference>
<evidence type="ECO:0000259" key="3">
    <source>
        <dbReference type="PROSITE" id="PS50801"/>
    </source>
</evidence>
<dbReference type="InterPro" id="IPR003658">
    <property type="entry name" value="Anti-sigma_ant"/>
</dbReference>
<organism evidence="4 5">
    <name type="scientific">Anaerotruncus colihominis DSM 17241</name>
    <dbReference type="NCBI Taxonomy" id="445972"/>
    <lineage>
        <taxon>Bacteria</taxon>
        <taxon>Bacillati</taxon>
        <taxon>Bacillota</taxon>
        <taxon>Clostridia</taxon>
        <taxon>Eubacteriales</taxon>
        <taxon>Oscillospiraceae</taxon>
        <taxon>Anaerotruncus</taxon>
    </lineage>
</organism>
<dbReference type="SUPFAM" id="SSF52091">
    <property type="entry name" value="SpoIIaa-like"/>
    <property type="match status" value="1"/>
</dbReference>
<dbReference type="NCBIfam" id="TIGR00377">
    <property type="entry name" value="ant_ant_sig"/>
    <property type="match status" value="1"/>
</dbReference>
<evidence type="ECO:0000256" key="2">
    <source>
        <dbReference type="RuleBase" id="RU003749"/>
    </source>
</evidence>
<gene>
    <name evidence="4" type="ORF">ANACOL_01712</name>
</gene>
<dbReference type="Pfam" id="PF01740">
    <property type="entry name" value="STAS"/>
    <property type="match status" value="1"/>
</dbReference>
<comment type="similarity">
    <text evidence="1 2">Belongs to the anti-sigma-factor antagonist family.</text>
</comment>
<dbReference type="CDD" id="cd07043">
    <property type="entry name" value="STAS_anti-anti-sigma_factors"/>
    <property type="match status" value="1"/>
</dbReference>
<evidence type="ECO:0000313" key="4">
    <source>
        <dbReference type="EMBL" id="EDS11821.1"/>
    </source>
</evidence>
<proteinExistence type="inferred from homology"/>
<dbReference type="GO" id="GO:0043856">
    <property type="term" value="F:anti-sigma factor antagonist activity"/>
    <property type="evidence" value="ECO:0007669"/>
    <property type="project" value="InterPro"/>
</dbReference>
<feature type="domain" description="STAS" evidence="3">
    <location>
        <begin position="8"/>
        <end position="101"/>
    </location>
</feature>
<dbReference type="STRING" id="169435.ERS852551_00274"/>
<dbReference type="HOGENOM" id="CLU_115403_7_0_9"/>
<evidence type="ECO:0000313" key="5">
    <source>
        <dbReference type="Proteomes" id="UP000003803"/>
    </source>
</evidence>
<dbReference type="Proteomes" id="UP000003803">
    <property type="component" value="Unassembled WGS sequence"/>
</dbReference>
<dbReference type="PANTHER" id="PTHR33495">
    <property type="entry name" value="ANTI-SIGMA FACTOR ANTAGONIST TM_1081-RELATED-RELATED"/>
    <property type="match status" value="1"/>
</dbReference>
<reference evidence="4" key="2">
    <citation type="submission" date="2013-09" db="EMBL/GenBank/DDBJ databases">
        <title>Draft genome sequence of Anaerotruncus colihominis(DSM 17241).</title>
        <authorList>
            <person name="Sudarsanam P."/>
            <person name="Ley R."/>
            <person name="Guruge J."/>
            <person name="Turnbaugh P.J."/>
            <person name="Mahowald M."/>
            <person name="Liep D."/>
            <person name="Gordon J."/>
        </authorList>
    </citation>
    <scope>NUCLEOTIDE SEQUENCE</scope>
    <source>
        <strain evidence="4">DSM 17241</strain>
    </source>
</reference>